<evidence type="ECO:0000313" key="1">
    <source>
        <dbReference type="EMBL" id="CAG8441586.1"/>
    </source>
</evidence>
<dbReference type="Proteomes" id="UP000789702">
    <property type="component" value="Unassembled WGS sequence"/>
</dbReference>
<dbReference type="EMBL" id="CAJVPU010000130">
    <property type="protein sequence ID" value="CAG8441586.1"/>
    <property type="molecule type" value="Genomic_DNA"/>
</dbReference>
<organism evidence="1 2">
    <name type="scientific">Dentiscutata heterogama</name>
    <dbReference type="NCBI Taxonomy" id="1316150"/>
    <lineage>
        <taxon>Eukaryota</taxon>
        <taxon>Fungi</taxon>
        <taxon>Fungi incertae sedis</taxon>
        <taxon>Mucoromycota</taxon>
        <taxon>Glomeromycotina</taxon>
        <taxon>Glomeromycetes</taxon>
        <taxon>Diversisporales</taxon>
        <taxon>Gigasporaceae</taxon>
        <taxon>Dentiscutata</taxon>
    </lineage>
</organism>
<accession>A0ACA9JZB5</accession>
<comment type="caution">
    <text evidence="1">The sequence shown here is derived from an EMBL/GenBank/DDBJ whole genome shotgun (WGS) entry which is preliminary data.</text>
</comment>
<sequence>MDTTPQVITPNMQITTLVQTTPTPGPNLPPTPSTAQSFALAPETETTELVSSTNTPTLLLAETTKSTFTETNNIHLSHSEITLPLDNPTPIDTNEHFYE</sequence>
<reference evidence="1" key="1">
    <citation type="submission" date="2021-06" db="EMBL/GenBank/DDBJ databases">
        <authorList>
            <person name="Kallberg Y."/>
            <person name="Tangrot J."/>
            <person name="Rosling A."/>
        </authorList>
    </citation>
    <scope>NUCLEOTIDE SEQUENCE</scope>
    <source>
        <strain evidence="1">IL203A</strain>
    </source>
</reference>
<proteinExistence type="predicted"/>
<evidence type="ECO:0000313" key="2">
    <source>
        <dbReference type="Proteomes" id="UP000789702"/>
    </source>
</evidence>
<keyword evidence="2" id="KW-1185">Reference proteome</keyword>
<protein>
    <submittedName>
        <fullName evidence="1">9065_t:CDS:1</fullName>
    </submittedName>
</protein>
<gene>
    <name evidence="1" type="ORF">DHETER_LOCUS297</name>
</gene>
<name>A0ACA9JZB5_9GLOM</name>